<keyword evidence="3" id="KW-1185">Reference proteome</keyword>
<gene>
    <name evidence="2" type="ORF">GRI32_02170</name>
</gene>
<dbReference type="Proteomes" id="UP000435243">
    <property type="component" value="Unassembled WGS sequence"/>
</dbReference>
<organism evidence="2 3">
    <name type="scientific">Alteraurantiacibacter aestuarii</name>
    <dbReference type="NCBI Taxonomy" id="650004"/>
    <lineage>
        <taxon>Bacteria</taxon>
        <taxon>Pseudomonadati</taxon>
        <taxon>Pseudomonadota</taxon>
        <taxon>Alphaproteobacteria</taxon>
        <taxon>Sphingomonadales</taxon>
        <taxon>Erythrobacteraceae</taxon>
        <taxon>Alteraurantiacibacter</taxon>
    </lineage>
</organism>
<name>A0A844ZIC8_9SPHN</name>
<sequence>MAQTFQFYDDRANEASAEAASATLDNVRERALRSEKAWRGMADQALKIEEDRAQAERDRAERREAEKQAEAEKREQAEQMILAQDG</sequence>
<feature type="region of interest" description="Disordered" evidence="1">
    <location>
        <begin position="48"/>
        <end position="86"/>
    </location>
</feature>
<proteinExistence type="predicted"/>
<feature type="region of interest" description="Disordered" evidence="1">
    <location>
        <begin position="1"/>
        <end position="20"/>
    </location>
</feature>
<protein>
    <submittedName>
        <fullName evidence="2">Uncharacterized protein</fullName>
    </submittedName>
</protein>
<comment type="caution">
    <text evidence="2">The sequence shown here is derived from an EMBL/GenBank/DDBJ whole genome shotgun (WGS) entry which is preliminary data.</text>
</comment>
<evidence type="ECO:0000313" key="2">
    <source>
        <dbReference type="EMBL" id="MXO87538.1"/>
    </source>
</evidence>
<reference evidence="2 3" key="1">
    <citation type="submission" date="2019-12" db="EMBL/GenBank/DDBJ databases">
        <title>Genomic-based taxomic classification of the family Erythrobacteraceae.</title>
        <authorList>
            <person name="Xu L."/>
        </authorList>
    </citation>
    <scope>NUCLEOTIDE SEQUENCE [LARGE SCALE GENOMIC DNA]</scope>
    <source>
        <strain evidence="2 3">JCM 16339</strain>
    </source>
</reference>
<dbReference type="EMBL" id="WTYY01000001">
    <property type="protein sequence ID" value="MXO87538.1"/>
    <property type="molecule type" value="Genomic_DNA"/>
</dbReference>
<feature type="compositionally biased region" description="Basic and acidic residues" evidence="1">
    <location>
        <begin position="48"/>
        <end position="77"/>
    </location>
</feature>
<dbReference type="RefSeq" id="WP_160589465.1">
    <property type="nucleotide sequence ID" value="NZ_BAAAFP010000002.1"/>
</dbReference>
<accession>A0A844ZIC8</accession>
<evidence type="ECO:0000256" key="1">
    <source>
        <dbReference type="SAM" id="MobiDB-lite"/>
    </source>
</evidence>
<evidence type="ECO:0000313" key="3">
    <source>
        <dbReference type="Proteomes" id="UP000435243"/>
    </source>
</evidence>
<dbReference type="AlphaFoldDB" id="A0A844ZIC8"/>